<organism evidence="1 2">
    <name type="scientific">Dibothriocephalus latus</name>
    <name type="common">Fish tapeworm</name>
    <name type="synonym">Diphyllobothrium latum</name>
    <dbReference type="NCBI Taxonomy" id="60516"/>
    <lineage>
        <taxon>Eukaryota</taxon>
        <taxon>Metazoa</taxon>
        <taxon>Spiralia</taxon>
        <taxon>Lophotrochozoa</taxon>
        <taxon>Platyhelminthes</taxon>
        <taxon>Cestoda</taxon>
        <taxon>Eucestoda</taxon>
        <taxon>Diphyllobothriidea</taxon>
        <taxon>Diphyllobothriidae</taxon>
        <taxon>Dibothriocephalus</taxon>
    </lineage>
</organism>
<sequence length="167" mass="18305">MLVTTRPALLSITKLDFAQSYRRMERVATGSLESLRDGYGSASALGTTSGSQRWEIGASWDPQVGFLTLIAQYFGSTVYQLLLSGLSIHPLEVFETSRMAQHCDSCLALPARFHAGWCLPDDVLSAGLCITREKCLREGQPGSLWLQSPETCPDPQILSKCAIGHVW</sequence>
<protein>
    <submittedName>
        <fullName evidence="1">Uncharacterized protein</fullName>
    </submittedName>
</protein>
<proteinExistence type="predicted"/>
<dbReference type="Gene3D" id="3.30.1680.10">
    <property type="entry name" value="ligand-binding face of the semaphorins, domain 2"/>
    <property type="match status" value="1"/>
</dbReference>
<evidence type="ECO:0000313" key="2">
    <source>
        <dbReference type="Proteomes" id="UP000281553"/>
    </source>
</evidence>
<reference evidence="1 2" key="1">
    <citation type="submission" date="2018-11" db="EMBL/GenBank/DDBJ databases">
        <authorList>
            <consortium name="Pathogen Informatics"/>
        </authorList>
    </citation>
    <scope>NUCLEOTIDE SEQUENCE [LARGE SCALE GENOMIC DNA]</scope>
</reference>
<accession>A0A3P7P2D4</accession>
<keyword evidence="2" id="KW-1185">Reference proteome</keyword>
<name>A0A3P7P2D4_DIBLA</name>
<dbReference type="AlphaFoldDB" id="A0A3P7P2D4"/>
<evidence type="ECO:0000313" key="1">
    <source>
        <dbReference type="EMBL" id="VDN14849.1"/>
    </source>
</evidence>
<gene>
    <name evidence="1" type="ORF">DILT_LOCUS10680</name>
</gene>
<dbReference type="EMBL" id="UYRU01060570">
    <property type="protein sequence ID" value="VDN14849.1"/>
    <property type="molecule type" value="Genomic_DNA"/>
</dbReference>
<dbReference type="Proteomes" id="UP000281553">
    <property type="component" value="Unassembled WGS sequence"/>
</dbReference>